<evidence type="ECO:0000256" key="6">
    <source>
        <dbReference type="SAM" id="Phobius"/>
    </source>
</evidence>
<dbReference type="OrthoDB" id="191706at2759"/>
<feature type="transmembrane region" description="Helical" evidence="6">
    <location>
        <begin position="135"/>
        <end position="155"/>
    </location>
</feature>
<evidence type="ECO:0000256" key="2">
    <source>
        <dbReference type="ARBA" id="ARBA00006565"/>
    </source>
</evidence>
<dbReference type="Pfam" id="PF10277">
    <property type="entry name" value="Frag1"/>
    <property type="match status" value="1"/>
</dbReference>
<comment type="subcellular location">
    <subcellularLocation>
        <location evidence="1">Endomembrane system</location>
        <topology evidence="1">Multi-pass membrane protein</topology>
    </subcellularLocation>
</comment>
<dbReference type="AlphaFoldDB" id="A0A9J6G3F6"/>
<evidence type="ECO:0000313" key="8">
    <source>
        <dbReference type="EMBL" id="KAH9372918.1"/>
    </source>
</evidence>
<keyword evidence="5 6" id="KW-0472">Membrane</keyword>
<dbReference type="InterPro" id="IPR019402">
    <property type="entry name" value="CWH43_N"/>
</dbReference>
<dbReference type="EMBL" id="JABSTR010000006">
    <property type="protein sequence ID" value="KAH9372918.1"/>
    <property type="molecule type" value="Genomic_DNA"/>
</dbReference>
<evidence type="ECO:0000256" key="5">
    <source>
        <dbReference type="ARBA" id="ARBA00023136"/>
    </source>
</evidence>
<dbReference type="PANTHER" id="PTHR21324">
    <property type="entry name" value="FASTING-INDUCIBLE INTEGRAL MEMBRANE PROTEIN TM6P1-RELATED"/>
    <property type="match status" value="1"/>
</dbReference>
<proteinExistence type="inferred from homology"/>
<gene>
    <name evidence="8" type="ORF">HPB48_016534</name>
</gene>
<organism evidence="8 9">
    <name type="scientific">Haemaphysalis longicornis</name>
    <name type="common">Bush tick</name>
    <dbReference type="NCBI Taxonomy" id="44386"/>
    <lineage>
        <taxon>Eukaryota</taxon>
        <taxon>Metazoa</taxon>
        <taxon>Ecdysozoa</taxon>
        <taxon>Arthropoda</taxon>
        <taxon>Chelicerata</taxon>
        <taxon>Arachnida</taxon>
        <taxon>Acari</taxon>
        <taxon>Parasitiformes</taxon>
        <taxon>Ixodida</taxon>
        <taxon>Ixodoidea</taxon>
        <taxon>Ixodidae</taxon>
        <taxon>Haemaphysalinae</taxon>
        <taxon>Haemaphysalis</taxon>
    </lineage>
</organism>
<dbReference type="VEuPathDB" id="VectorBase:HLOH_062721"/>
<keyword evidence="4 6" id="KW-1133">Transmembrane helix</keyword>
<feature type="transmembrane region" description="Helical" evidence="6">
    <location>
        <begin position="33"/>
        <end position="55"/>
    </location>
</feature>
<evidence type="ECO:0000256" key="3">
    <source>
        <dbReference type="ARBA" id="ARBA00022692"/>
    </source>
</evidence>
<feature type="transmembrane region" description="Helical" evidence="6">
    <location>
        <begin position="67"/>
        <end position="87"/>
    </location>
</feature>
<feature type="transmembrane region" description="Helical" evidence="6">
    <location>
        <begin position="108"/>
        <end position="129"/>
    </location>
</feature>
<evidence type="ECO:0000256" key="1">
    <source>
        <dbReference type="ARBA" id="ARBA00004127"/>
    </source>
</evidence>
<feature type="transmembrane region" description="Helical" evidence="6">
    <location>
        <begin position="218"/>
        <end position="241"/>
    </location>
</feature>
<dbReference type="Proteomes" id="UP000821853">
    <property type="component" value="Chromosome 4"/>
</dbReference>
<evidence type="ECO:0000259" key="7">
    <source>
        <dbReference type="Pfam" id="PF10277"/>
    </source>
</evidence>
<dbReference type="PANTHER" id="PTHR21324:SF2">
    <property type="entry name" value="EG:22E5.9 PROTEIN"/>
    <property type="match status" value="1"/>
</dbReference>
<evidence type="ECO:0000313" key="9">
    <source>
        <dbReference type="Proteomes" id="UP000821853"/>
    </source>
</evidence>
<protein>
    <recommendedName>
        <fullName evidence="7">CWH43-like N-terminal domain-containing protein</fullName>
    </recommendedName>
</protein>
<keyword evidence="9" id="KW-1185">Reference proteome</keyword>
<feature type="domain" description="CWH43-like N-terminal" evidence="7">
    <location>
        <begin position="35"/>
        <end position="246"/>
    </location>
</feature>
<dbReference type="GO" id="GO:0012505">
    <property type="term" value="C:endomembrane system"/>
    <property type="evidence" value="ECO:0007669"/>
    <property type="project" value="UniProtKB-SubCell"/>
</dbReference>
<comment type="similarity">
    <text evidence="2">Belongs to the DRAM/TMEM150 family.</text>
</comment>
<dbReference type="OMA" id="QNRLALW"/>
<comment type="caution">
    <text evidence="8">The sequence shown here is derived from an EMBL/GenBank/DDBJ whole genome shotgun (WGS) entry which is preliminary data.</text>
</comment>
<dbReference type="InterPro" id="IPR050911">
    <property type="entry name" value="DRAM/TMEM150_Autophagy_Mod"/>
</dbReference>
<feature type="transmembrane region" description="Helical" evidence="6">
    <location>
        <begin position="175"/>
        <end position="198"/>
    </location>
</feature>
<reference evidence="8 9" key="1">
    <citation type="journal article" date="2020" name="Cell">
        <title>Large-Scale Comparative Analyses of Tick Genomes Elucidate Their Genetic Diversity and Vector Capacities.</title>
        <authorList>
            <consortium name="Tick Genome and Microbiome Consortium (TIGMIC)"/>
            <person name="Jia N."/>
            <person name="Wang J."/>
            <person name="Shi W."/>
            <person name="Du L."/>
            <person name="Sun Y."/>
            <person name="Zhan W."/>
            <person name="Jiang J.F."/>
            <person name="Wang Q."/>
            <person name="Zhang B."/>
            <person name="Ji P."/>
            <person name="Bell-Sakyi L."/>
            <person name="Cui X.M."/>
            <person name="Yuan T.T."/>
            <person name="Jiang B.G."/>
            <person name="Yang W.F."/>
            <person name="Lam T.T."/>
            <person name="Chang Q.C."/>
            <person name="Ding S.J."/>
            <person name="Wang X.J."/>
            <person name="Zhu J.G."/>
            <person name="Ruan X.D."/>
            <person name="Zhao L."/>
            <person name="Wei J.T."/>
            <person name="Ye R.Z."/>
            <person name="Que T.C."/>
            <person name="Du C.H."/>
            <person name="Zhou Y.H."/>
            <person name="Cheng J.X."/>
            <person name="Dai P.F."/>
            <person name="Guo W.B."/>
            <person name="Han X.H."/>
            <person name="Huang E.J."/>
            <person name="Li L.F."/>
            <person name="Wei W."/>
            <person name="Gao Y.C."/>
            <person name="Liu J.Z."/>
            <person name="Shao H.Z."/>
            <person name="Wang X."/>
            <person name="Wang C.C."/>
            <person name="Yang T.C."/>
            <person name="Huo Q.B."/>
            <person name="Li W."/>
            <person name="Chen H.Y."/>
            <person name="Chen S.E."/>
            <person name="Zhou L.G."/>
            <person name="Ni X.B."/>
            <person name="Tian J.H."/>
            <person name="Sheng Y."/>
            <person name="Liu T."/>
            <person name="Pan Y.S."/>
            <person name="Xia L.Y."/>
            <person name="Li J."/>
            <person name="Zhao F."/>
            <person name="Cao W.C."/>
        </authorList>
    </citation>
    <scope>NUCLEOTIDE SEQUENCE [LARGE SCALE GENOMIC DNA]</scope>
    <source>
        <strain evidence="8">HaeL-2018</strain>
    </source>
</reference>
<name>A0A9J6G3F6_HAELO</name>
<evidence type="ECO:0000256" key="4">
    <source>
        <dbReference type="ARBA" id="ARBA00022989"/>
    </source>
</evidence>
<accession>A0A9J6G3F6</accession>
<keyword evidence="3 6" id="KW-0812">Transmembrane</keyword>
<sequence>MSRLVRSVPGGVGKSRFIHGSLRKTVVEEGKNTLLLLRYLISVLLGHVEVEFPYISDTGTYAPESCIFSQLLNICAVLMAGTVYVRYKEVEQYYRDHLSQESPQVLRMNTISLWLGWAASVGVSVVANFQETEVLYVHLAGAMVALAGATAYTWVNTVMSFRMHPLVNTRAMAFLRLFLSLVATVAFVSTAITAPMSIHRFHGKDRTKWRPEDGGYHLHVASTASEWVLVFAVDVYLLTFVKELRSICLISPKVLTRAAAAGCWPPPPPTTTPHRSLAHWTLCISRRRQRKLHGMVAGSAFY</sequence>